<feature type="transmembrane region" description="Helical" evidence="10">
    <location>
        <begin position="186"/>
        <end position="208"/>
    </location>
</feature>
<evidence type="ECO:0000256" key="2">
    <source>
        <dbReference type="ARBA" id="ARBA00022692"/>
    </source>
</evidence>
<feature type="region of interest" description="Disordered" evidence="9">
    <location>
        <begin position="221"/>
        <end position="275"/>
    </location>
</feature>
<sequence>MNLSKEEHLRELSDERAMTLLPAILYVGILMLVGLLGNGLVCFIFVTKMKPGTQNIMIICLAASDLLVCFVGMPTEIADMRFDYNFESEFACKLLRFVNTICSLWSSFTLVVIAVDRYIKVCRPFGRQMTLRETKTIVLISFLAAIFFSWPKICIKGIRSKDTGIPELNGKECSTSDVMKGTNYPLIYNSVLFVCFVLLTIVFIVLYAKIYRRVKRQKQTMDKGQKSEAITGKKSSNQQRVYTTANSTELGKQKQISQRISLQTDDSLKKPSASSVNLGKDKRFVIENPADSRSTDISGNKTLTEMEGSETADFQKKKTANPQKPNHLIEAGINLSKLKVDNCCTNMCVKRNAREESRTTVIAFLVTIVFVVSYLPYLAMTFYRIFDKEFDQHLRGSSLVAYNLFVRSYFVNSAVNPIIYGFLNLQFSRAVKAMFKHSTSRAG</sequence>
<keyword evidence="6 8" id="KW-0675">Receptor</keyword>
<evidence type="ECO:0000256" key="5">
    <source>
        <dbReference type="ARBA" id="ARBA00023136"/>
    </source>
</evidence>
<evidence type="ECO:0000259" key="11">
    <source>
        <dbReference type="PROSITE" id="PS50262"/>
    </source>
</evidence>
<dbReference type="PANTHER" id="PTHR24243">
    <property type="entry name" value="G-PROTEIN COUPLED RECEPTOR"/>
    <property type="match status" value="1"/>
</dbReference>
<feature type="transmembrane region" description="Helical" evidence="10">
    <location>
        <begin position="20"/>
        <end position="44"/>
    </location>
</feature>
<organism evidence="12 13">
    <name type="scientific">Patella caerulea</name>
    <name type="common">Rayed Mediterranean limpet</name>
    <dbReference type="NCBI Taxonomy" id="87958"/>
    <lineage>
        <taxon>Eukaryota</taxon>
        <taxon>Metazoa</taxon>
        <taxon>Spiralia</taxon>
        <taxon>Lophotrochozoa</taxon>
        <taxon>Mollusca</taxon>
        <taxon>Gastropoda</taxon>
        <taxon>Patellogastropoda</taxon>
        <taxon>Patelloidea</taxon>
        <taxon>Patellidae</taxon>
        <taxon>Patella</taxon>
    </lineage>
</organism>
<evidence type="ECO:0000256" key="8">
    <source>
        <dbReference type="RuleBase" id="RU000688"/>
    </source>
</evidence>
<dbReference type="PANTHER" id="PTHR24243:SF224">
    <property type="entry name" value="G-PROTEIN COUPLED RECEPTOR 19-RELATED"/>
    <property type="match status" value="1"/>
</dbReference>
<feature type="transmembrane region" description="Helical" evidence="10">
    <location>
        <begin position="361"/>
        <end position="386"/>
    </location>
</feature>
<keyword evidence="2 8" id="KW-0812">Transmembrane</keyword>
<dbReference type="PROSITE" id="PS00237">
    <property type="entry name" value="G_PROTEIN_RECEP_F1_1"/>
    <property type="match status" value="1"/>
</dbReference>
<evidence type="ECO:0000313" key="13">
    <source>
        <dbReference type="Proteomes" id="UP001347796"/>
    </source>
</evidence>
<keyword evidence="5 10" id="KW-0472">Membrane</keyword>
<dbReference type="SUPFAM" id="SSF81321">
    <property type="entry name" value="Family A G protein-coupled receptor-like"/>
    <property type="match status" value="1"/>
</dbReference>
<comment type="similarity">
    <text evidence="8">Belongs to the G-protein coupled receptor 1 family.</text>
</comment>
<dbReference type="AlphaFoldDB" id="A0AAN8G4U5"/>
<evidence type="ECO:0000256" key="9">
    <source>
        <dbReference type="SAM" id="MobiDB-lite"/>
    </source>
</evidence>
<feature type="transmembrane region" description="Helical" evidence="10">
    <location>
        <begin position="56"/>
        <end position="74"/>
    </location>
</feature>
<evidence type="ECO:0000256" key="10">
    <source>
        <dbReference type="SAM" id="Phobius"/>
    </source>
</evidence>
<dbReference type="InterPro" id="IPR000276">
    <property type="entry name" value="GPCR_Rhodpsn"/>
</dbReference>
<comment type="caution">
    <text evidence="12">The sequence shown here is derived from an EMBL/GenBank/DDBJ whole genome shotgun (WGS) entry which is preliminary data.</text>
</comment>
<evidence type="ECO:0000256" key="4">
    <source>
        <dbReference type="ARBA" id="ARBA00023040"/>
    </source>
</evidence>
<dbReference type="Proteomes" id="UP001347796">
    <property type="component" value="Unassembled WGS sequence"/>
</dbReference>
<feature type="transmembrane region" description="Helical" evidence="10">
    <location>
        <begin position="94"/>
        <end position="115"/>
    </location>
</feature>
<evidence type="ECO:0000256" key="6">
    <source>
        <dbReference type="ARBA" id="ARBA00023170"/>
    </source>
</evidence>
<evidence type="ECO:0000256" key="7">
    <source>
        <dbReference type="ARBA" id="ARBA00023224"/>
    </source>
</evidence>
<gene>
    <name evidence="12" type="ORF">SNE40_021631</name>
</gene>
<dbReference type="InterPro" id="IPR017452">
    <property type="entry name" value="GPCR_Rhodpsn_7TM"/>
</dbReference>
<dbReference type="PROSITE" id="PS50262">
    <property type="entry name" value="G_PROTEIN_RECEP_F1_2"/>
    <property type="match status" value="1"/>
</dbReference>
<dbReference type="CDD" id="cd00637">
    <property type="entry name" value="7tm_classA_rhodopsin-like"/>
    <property type="match status" value="1"/>
</dbReference>
<feature type="transmembrane region" description="Helical" evidence="10">
    <location>
        <begin position="406"/>
        <end position="427"/>
    </location>
</feature>
<dbReference type="EMBL" id="JAZGQO010000018">
    <property type="protein sequence ID" value="KAK6167656.1"/>
    <property type="molecule type" value="Genomic_DNA"/>
</dbReference>
<dbReference type="GO" id="GO:0005886">
    <property type="term" value="C:plasma membrane"/>
    <property type="evidence" value="ECO:0007669"/>
    <property type="project" value="TreeGrafter"/>
</dbReference>
<dbReference type="Pfam" id="PF00001">
    <property type="entry name" value="7tm_1"/>
    <property type="match status" value="1"/>
</dbReference>
<name>A0AAN8G4U5_PATCE</name>
<reference evidence="12 13" key="1">
    <citation type="submission" date="2024-01" db="EMBL/GenBank/DDBJ databases">
        <title>The genome of the rayed Mediterranean limpet Patella caerulea (Linnaeus, 1758).</title>
        <authorList>
            <person name="Anh-Thu Weber A."/>
            <person name="Halstead-Nussloch G."/>
        </authorList>
    </citation>
    <scope>NUCLEOTIDE SEQUENCE [LARGE SCALE GENOMIC DNA]</scope>
    <source>
        <strain evidence="12">AATW-2023a</strain>
        <tissue evidence="12">Whole specimen</tissue>
    </source>
</reference>
<keyword evidence="13" id="KW-1185">Reference proteome</keyword>
<keyword evidence="3 10" id="KW-1133">Transmembrane helix</keyword>
<keyword evidence="4 8" id="KW-0297">G-protein coupled receptor</keyword>
<dbReference type="SMART" id="SM01381">
    <property type="entry name" value="7TM_GPCR_Srsx"/>
    <property type="match status" value="1"/>
</dbReference>
<evidence type="ECO:0000256" key="1">
    <source>
        <dbReference type="ARBA" id="ARBA00004141"/>
    </source>
</evidence>
<keyword evidence="7 8" id="KW-0807">Transducer</keyword>
<proteinExistence type="inferred from homology"/>
<feature type="domain" description="G-protein coupled receptors family 1 profile" evidence="11">
    <location>
        <begin position="37"/>
        <end position="420"/>
    </location>
</feature>
<evidence type="ECO:0000313" key="12">
    <source>
        <dbReference type="EMBL" id="KAK6167656.1"/>
    </source>
</evidence>
<comment type="subcellular location">
    <subcellularLocation>
        <location evidence="1">Membrane</location>
        <topology evidence="1">Multi-pass membrane protein</topology>
    </subcellularLocation>
</comment>
<evidence type="ECO:0000256" key="3">
    <source>
        <dbReference type="ARBA" id="ARBA00022989"/>
    </source>
</evidence>
<dbReference type="Gene3D" id="1.20.1070.10">
    <property type="entry name" value="Rhodopsin 7-helix transmembrane proteins"/>
    <property type="match status" value="2"/>
</dbReference>
<feature type="compositionally biased region" description="Polar residues" evidence="9">
    <location>
        <begin position="233"/>
        <end position="265"/>
    </location>
</feature>
<feature type="transmembrane region" description="Helical" evidence="10">
    <location>
        <begin position="136"/>
        <end position="153"/>
    </location>
</feature>
<dbReference type="GO" id="GO:0004930">
    <property type="term" value="F:G protein-coupled receptor activity"/>
    <property type="evidence" value="ECO:0007669"/>
    <property type="project" value="UniProtKB-KW"/>
</dbReference>
<protein>
    <recommendedName>
        <fullName evidence="11">G-protein coupled receptors family 1 profile domain-containing protein</fullName>
    </recommendedName>
</protein>
<dbReference type="PRINTS" id="PR00237">
    <property type="entry name" value="GPCRRHODOPSN"/>
</dbReference>
<accession>A0AAN8G4U5</accession>